<organism evidence="9 10">
    <name type="scientific">Mesorhizobium liriopis</name>
    <dbReference type="NCBI Taxonomy" id="2953882"/>
    <lineage>
        <taxon>Bacteria</taxon>
        <taxon>Pseudomonadati</taxon>
        <taxon>Pseudomonadota</taxon>
        <taxon>Alphaproteobacteria</taxon>
        <taxon>Hyphomicrobiales</taxon>
        <taxon>Phyllobacteriaceae</taxon>
        <taxon>Mesorhizobium</taxon>
    </lineage>
</organism>
<evidence type="ECO:0000256" key="4">
    <source>
        <dbReference type="ARBA" id="ARBA00022692"/>
    </source>
</evidence>
<evidence type="ECO:0000259" key="8">
    <source>
        <dbReference type="PROSITE" id="PS50928"/>
    </source>
</evidence>
<dbReference type="EMBL" id="JAMXQS010000001">
    <property type="protein sequence ID" value="MCO6048491.1"/>
    <property type="molecule type" value="Genomic_DNA"/>
</dbReference>
<keyword evidence="2 7" id="KW-0813">Transport</keyword>
<evidence type="ECO:0000256" key="7">
    <source>
        <dbReference type="RuleBase" id="RU363032"/>
    </source>
</evidence>
<evidence type="ECO:0000256" key="3">
    <source>
        <dbReference type="ARBA" id="ARBA00022475"/>
    </source>
</evidence>
<dbReference type="PANTHER" id="PTHR30193">
    <property type="entry name" value="ABC TRANSPORTER PERMEASE PROTEIN"/>
    <property type="match status" value="1"/>
</dbReference>
<dbReference type="InterPro" id="IPR000515">
    <property type="entry name" value="MetI-like"/>
</dbReference>
<name>A0ABT1C0Y1_9HYPH</name>
<dbReference type="PROSITE" id="PS50928">
    <property type="entry name" value="ABC_TM1"/>
    <property type="match status" value="1"/>
</dbReference>
<feature type="transmembrane region" description="Helical" evidence="7">
    <location>
        <begin position="73"/>
        <end position="92"/>
    </location>
</feature>
<keyword evidence="4 7" id="KW-0812">Transmembrane</keyword>
<dbReference type="Proteomes" id="UP001205906">
    <property type="component" value="Unassembled WGS sequence"/>
</dbReference>
<evidence type="ECO:0000256" key="5">
    <source>
        <dbReference type="ARBA" id="ARBA00022989"/>
    </source>
</evidence>
<keyword evidence="10" id="KW-1185">Reference proteome</keyword>
<evidence type="ECO:0000313" key="10">
    <source>
        <dbReference type="Proteomes" id="UP001205906"/>
    </source>
</evidence>
<sequence length="291" mass="32409">MTRERRLAPYLFLAPSIVLGTVFFVVPLLVSLALSFAVWDSLKAPRFVGIANYRYLLTRDPLFYESLWNTARFVGATIIIGVPLALALAVAFRRSRWKPLWRSAFWLPMVTNIVAVAYVWQFLLADPYGLVNRTLSAIGIAGPAWLADPAWAMSAIILVFIWFHLGQDMMLISAGLDAVDEEVEEAASLDGANRWEVLWHITLPLIRPTMLLVLMTNLVKGIGYFALMLVLTDGGPANSTNVAALHVYRLAFENLRLGMASAAAYLLLAVVMAVLLVQFRVMRRGGLDAWR</sequence>
<dbReference type="SUPFAM" id="SSF161098">
    <property type="entry name" value="MetI-like"/>
    <property type="match status" value="1"/>
</dbReference>
<dbReference type="PANTHER" id="PTHR30193:SF41">
    <property type="entry name" value="DIACETYLCHITOBIOSE UPTAKE SYSTEM PERMEASE PROTEIN NGCF"/>
    <property type="match status" value="1"/>
</dbReference>
<feature type="transmembrane region" description="Helical" evidence="7">
    <location>
        <begin position="12"/>
        <end position="39"/>
    </location>
</feature>
<comment type="similarity">
    <text evidence="7">Belongs to the binding-protein-dependent transport system permease family.</text>
</comment>
<comment type="caution">
    <text evidence="9">The sequence shown here is derived from an EMBL/GenBank/DDBJ whole genome shotgun (WGS) entry which is preliminary data.</text>
</comment>
<dbReference type="CDD" id="cd06261">
    <property type="entry name" value="TM_PBP2"/>
    <property type="match status" value="1"/>
</dbReference>
<gene>
    <name evidence="9" type="ORF">NGM99_01640</name>
</gene>
<keyword evidence="6 7" id="KW-0472">Membrane</keyword>
<dbReference type="InterPro" id="IPR051393">
    <property type="entry name" value="ABC_transporter_permease"/>
</dbReference>
<dbReference type="RefSeq" id="WP_252815301.1">
    <property type="nucleotide sequence ID" value="NZ_JAMXQS010000001.1"/>
</dbReference>
<feature type="transmembrane region" description="Helical" evidence="7">
    <location>
        <begin position="257"/>
        <end position="277"/>
    </location>
</feature>
<evidence type="ECO:0000313" key="9">
    <source>
        <dbReference type="EMBL" id="MCO6048491.1"/>
    </source>
</evidence>
<keyword evidence="3" id="KW-1003">Cell membrane</keyword>
<proteinExistence type="inferred from homology"/>
<accession>A0ABT1C0Y1</accession>
<feature type="domain" description="ABC transmembrane type-1" evidence="8">
    <location>
        <begin position="67"/>
        <end position="278"/>
    </location>
</feature>
<dbReference type="InterPro" id="IPR035906">
    <property type="entry name" value="MetI-like_sf"/>
</dbReference>
<feature type="transmembrane region" description="Helical" evidence="7">
    <location>
        <begin position="211"/>
        <end position="231"/>
    </location>
</feature>
<reference evidence="9 10" key="1">
    <citation type="submission" date="2022-06" db="EMBL/GenBank/DDBJ databases">
        <title>Mesorhizobium sp. strain RP14 Genome sequencing and assembly.</title>
        <authorList>
            <person name="Kim I."/>
        </authorList>
    </citation>
    <scope>NUCLEOTIDE SEQUENCE [LARGE SCALE GENOMIC DNA]</scope>
    <source>
        <strain evidence="10">RP14(2022)</strain>
    </source>
</reference>
<comment type="subcellular location">
    <subcellularLocation>
        <location evidence="1 7">Cell membrane</location>
        <topology evidence="1 7">Multi-pass membrane protein</topology>
    </subcellularLocation>
</comment>
<feature type="transmembrane region" description="Helical" evidence="7">
    <location>
        <begin position="144"/>
        <end position="163"/>
    </location>
</feature>
<evidence type="ECO:0000256" key="2">
    <source>
        <dbReference type="ARBA" id="ARBA00022448"/>
    </source>
</evidence>
<dbReference type="Gene3D" id="1.10.3720.10">
    <property type="entry name" value="MetI-like"/>
    <property type="match status" value="1"/>
</dbReference>
<protein>
    <submittedName>
        <fullName evidence="9">Sugar ABC transporter permease</fullName>
    </submittedName>
</protein>
<feature type="transmembrane region" description="Helical" evidence="7">
    <location>
        <begin position="104"/>
        <end position="124"/>
    </location>
</feature>
<dbReference type="Pfam" id="PF00528">
    <property type="entry name" value="BPD_transp_1"/>
    <property type="match status" value="1"/>
</dbReference>
<evidence type="ECO:0000256" key="1">
    <source>
        <dbReference type="ARBA" id="ARBA00004651"/>
    </source>
</evidence>
<keyword evidence="5 7" id="KW-1133">Transmembrane helix</keyword>
<evidence type="ECO:0000256" key="6">
    <source>
        <dbReference type="ARBA" id="ARBA00023136"/>
    </source>
</evidence>